<evidence type="ECO:0000256" key="2">
    <source>
        <dbReference type="SAM" id="Phobius"/>
    </source>
</evidence>
<keyword evidence="5" id="KW-1185">Reference proteome</keyword>
<evidence type="ECO:0000259" key="3">
    <source>
        <dbReference type="Pfam" id="PF09648"/>
    </source>
</evidence>
<sequence length="329" mass="37337">MDYKRIQAILIIAFTILNVYLVTVLLEKNDELNFGDPSTSVNLEEGMRNDNIQAGELSTEQQLIPVIKTNKDNFLEENMNTLTNQTTQMEDGKLISVLSEPIQLDMESKVTIENRLEPINEFMKAGNILNAEEYTFFSYQPLNQRIVFVQKYEEIPITDGTASLVFYLNSEGEVSSYDQTYTGESESQGRNRTVISEKAAIESLYLNNQIPSNSTIRNVTLSYFQTLSLSDMNIYSPMWYVEIIRENVPTQIKRVDALTGNIITAPPVVEPETESSSSNETESKFVEDEESSEEQANETSSLQTNTDAFFNMDFNAESSSERVFIQNVE</sequence>
<dbReference type="KEGG" id="jeh:EJN90_04915"/>
<dbReference type="RefSeq" id="WP_126109139.1">
    <property type="nucleotide sequence ID" value="NZ_CP034465.1"/>
</dbReference>
<gene>
    <name evidence="4" type="ORF">EJN90_04915</name>
</gene>
<evidence type="ECO:0000256" key="1">
    <source>
        <dbReference type="SAM" id="MobiDB-lite"/>
    </source>
</evidence>
<dbReference type="Proteomes" id="UP000273326">
    <property type="component" value="Chromosome"/>
</dbReference>
<dbReference type="OrthoDB" id="2135943at2"/>
<dbReference type="Gene3D" id="2.40.128.690">
    <property type="entry name" value="YycH protein, domain 3-like"/>
    <property type="match status" value="1"/>
</dbReference>
<feature type="domain" description="Regulatory protein YycH-like" evidence="3">
    <location>
        <begin position="39"/>
        <end position="257"/>
    </location>
</feature>
<dbReference type="InterPro" id="IPR018604">
    <property type="entry name" value="YycI-like"/>
</dbReference>
<keyword evidence="2" id="KW-0472">Membrane</keyword>
<keyword evidence="2" id="KW-1133">Transmembrane helix</keyword>
<organism evidence="4 5">
    <name type="scientific">Jeotgalibaca ciconiae</name>
    <dbReference type="NCBI Taxonomy" id="2496265"/>
    <lineage>
        <taxon>Bacteria</taxon>
        <taxon>Bacillati</taxon>
        <taxon>Bacillota</taxon>
        <taxon>Bacilli</taxon>
        <taxon>Lactobacillales</taxon>
        <taxon>Carnobacteriaceae</taxon>
        <taxon>Jeotgalibaca</taxon>
    </lineage>
</organism>
<dbReference type="AlphaFoldDB" id="A0A3S9H9K3"/>
<keyword evidence="2" id="KW-0812">Transmembrane</keyword>
<name>A0A3S9H9K3_9LACT</name>
<evidence type="ECO:0000313" key="4">
    <source>
        <dbReference type="EMBL" id="AZP04062.1"/>
    </source>
</evidence>
<dbReference type="Pfam" id="PF09648">
    <property type="entry name" value="YycI"/>
    <property type="match status" value="1"/>
</dbReference>
<dbReference type="EMBL" id="CP034465">
    <property type="protein sequence ID" value="AZP04062.1"/>
    <property type="molecule type" value="Genomic_DNA"/>
</dbReference>
<feature type="compositionally biased region" description="Acidic residues" evidence="1">
    <location>
        <begin position="287"/>
        <end position="296"/>
    </location>
</feature>
<evidence type="ECO:0000313" key="5">
    <source>
        <dbReference type="Proteomes" id="UP000273326"/>
    </source>
</evidence>
<feature type="transmembrane region" description="Helical" evidence="2">
    <location>
        <begin position="6"/>
        <end position="26"/>
    </location>
</feature>
<protein>
    <submittedName>
        <fullName evidence="4">Regulator of YycFG</fullName>
    </submittedName>
</protein>
<dbReference type="GO" id="GO:0016020">
    <property type="term" value="C:membrane"/>
    <property type="evidence" value="ECO:0007669"/>
    <property type="project" value="InterPro"/>
</dbReference>
<accession>A0A3S9H9K3</accession>
<feature type="region of interest" description="Disordered" evidence="1">
    <location>
        <begin position="265"/>
        <end position="311"/>
    </location>
</feature>
<proteinExistence type="predicted"/>
<reference evidence="5" key="1">
    <citation type="submission" date="2018-12" db="EMBL/GenBank/DDBJ databases">
        <title>Complete genome sequencing of Jeotgalibaca sp. H21T32.</title>
        <authorList>
            <person name="Bae J.-W."/>
            <person name="Lee S.-Y."/>
        </authorList>
    </citation>
    <scope>NUCLEOTIDE SEQUENCE [LARGE SCALE GENOMIC DNA]</scope>
    <source>
        <strain evidence="5">H21T32</strain>
    </source>
</reference>